<protein>
    <submittedName>
        <fullName evidence="1">Uncharacterized protein</fullName>
    </submittedName>
</protein>
<keyword evidence="2" id="KW-1185">Reference proteome</keyword>
<dbReference type="AlphaFoldDB" id="A0A654LXE5"/>
<organism evidence="1 2">
    <name type="scientific">Candidatus Nitrosocosmicus oleophilus</name>
    <dbReference type="NCBI Taxonomy" id="1353260"/>
    <lineage>
        <taxon>Archaea</taxon>
        <taxon>Nitrososphaerota</taxon>
        <taxon>Nitrososphaeria</taxon>
        <taxon>Nitrososphaerales</taxon>
        <taxon>Nitrososphaeraceae</taxon>
        <taxon>Candidatus Nitrosocosmicus</taxon>
    </lineage>
</organism>
<gene>
    <name evidence="1" type="ORF">NMY3_00702</name>
</gene>
<dbReference type="GeneID" id="60420844"/>
<proteinExistence type="predicted"/>
<dbReference type="RefSeq" id="WP_196817482.1">
    <property type="nucleotide sequence ID" value="NZ_CP012850.1"/>
</dbReference>
<reference evidence="2" key="1">
    <citation type="submission" date="2015-10" db="EMBL/GenBank/DDBJ databases">
        <title>Niche specialization of a soil ammonia-oxidizing archaeon, Candidatus Nitrosocosmicus oleophilus.</title>
        <authorList>
            <person name="Jung M.-Y."/>
            <person name="Rhee S.-K."/>
        </authorList>
    </citation>
    <scope>NUCLEOTIDE SEQUENCE [LARGE SCALE GENOMIC DNA]</scope>
    <source>
        <strain evidence="2">MY3</strain>
    </source>
</reference>
<evidence type="ECO:0000313" key="2">
    <source>
        <dbReference type="Proteomes" id="UP000058925"/>
    </source>
</evidence>
<name>A0A654LXE5_9ARCH</name>
<sequence length="443" mass="50049">MYQTIAAIYGKGLHRDQSNAIFLLKNSLNSLDHAIHNLTNPVSKISEQARMHLRFNQRIAVENSFSLRTVYLRRLLADLKHELSQPDLRILNNLNLIRLKLETVRNEYLRSEMVFGYYIDLLHTRAISGVERILKGYDVLATETLRVFLSPLGYEIPTVIVYLEQIGDGAAIMRADVSLWDRYRNPCAVIKMPQSNICTPRSSIFHEAGHQIGSITGLNKEGAELLFNTVRSSGGSVALANYWKFCATEIIADQIATQLTNWIGALTMFNIYSGSSGSTIGIAGRMFFVIPRDPHLMGYLRILSNLESCKQAFGVGPWIDFEESFKILYPTYLASPNSLKIIEESQALLPSICRALSLTKLKSLGGKSLEEMFPMKKSSPNMIKKLLNLDLSNFSIDMVTRIRYPFQTLVAFGIMQMMGGKSTYWVTSEMGKWLNFLGEQEMK</sequence>
<dbReference type="Proteomes" id="UP000058925">
    <property type="component" value="Chromosome"/>
</dbReference>
<accession>A0A654LXE5</accession>
<dbReference type="EMBL" id="CP012850">
    <property type="protein sequence ID" value="ALI34911.1"/>
    <property type="molecule type" value="Genomic_DNA"/>
</dbReference>
<evidence type="ECO:0000313" key="1">
    <source>
        <dbReference type="EMBL" id="ALI34911.1"/>
    </source>
</evidence>
<dbReference type="OrthoDB" id="134837at2157"/>
<dbReference type="KEGG" id="taa:NMY3_00702"/>